<evidence type="ECO:0000313" key="1">
    <source>
        <dbReference type="EMBL" id="MCK7611969.1"/>
    </source>
</evidence>
<proteinExistence type="predicted"/>
<dbReference type="RefSeq" id="WP_248152725.1">
    <property type="nucleotide sequence ID" value="NZ_JALNMJ010000004.1"/>
</dbReference>
<dbReference type="Pfam" id="PF20039">
    <property type="entry name" value="DUF6441"/>
    <property type="match status" value="1"/>
</dbReference>
<gene>
    <name evidence="1" type="ORF">M0H32_07350</name>
</gene>
<keyword evidence="2" id="KW-1185">Reference proteome</keyword>
<organism evidence="1 2">
    <name type="scientific">Roseibium sediminicola</name>
    <dbReference type="NCBI Taxonomy" id="2933272"/>
    <lineage>
        <taxon>Bacteria</taxon>
        <taxon>Pseudomonadati</taxon>
        <taxon>Pseudomonadota</taxon>
        <taxon>Alphaproteobacteria</taxon>
        <taxon>Hyphomicrobiales</taxon>
        <taxon>Stappiaceae</taxon>
        <taxon>Roseibium</taxon>
    </lineage>
</organism>
<dbReference type="EMBL" id="JALNMJ010000004">
    <property type="protein sequence ID" value="MCK7611969.1"/>
    <property type="molecule type" value="Genomic_DNA"/>
</dbReference>
<reference evidence="1" key="1">
    <citation type="submission" date="2022-04" db="EMBL/GenBank/DDBJ databases">
        <title>Roseibium sp. CAU 1639 isolated from mud.</title>
        <authorList>
            <person name="Kim W."/>
        </authorList>
    </citation>
    <scope>NUCLEOTIDE SEQUENCE</scope>
    <source>
        <strain evidence="1">CAU 1639</strain>
    </source>
</reference>
<evidence type="ECO:0000313" key="2">
    <source>
        <dbReference type="Proteomes" id="UP001431221"/>
    </source>
</evidence>
<name>A0ABT0GRB8_9HYPH</name>
<accession>A0ABT0GRB8</accession>
<dbReference type="Proteomes" id="UP001431221">
    <property type="component" value="Unassembled WGS sequence"/>
</dbReference>
<sequence length="224" mass="25477">MPDLRLALVGDLQKHLDAEEKEVSIALRLGTEDVAILGKKRFRQQTTAAGLGRKVAKAWRHNVYPRHGVETLEPAALIFTKAPEIIQSFDEGQTIRPRNKSFLAIPTDFAPKSRERLSRGRRMSLREFTETFGKDALSFRARSGSQGSIVYAFAEDGFRRSRGKRGGSRRIKAGGRQKSERVLMFVLVKQVRLSKRLDVSSIETVLRRQYPTLLTRRLTERLSQ</sequence>
<comment type="caution">
    <text evidence="1">The sequence shown here is derived from an EMBL/GenBank/DDBJ whole genome shotgun (WGS) entry which is preliminary data.</text>
</comment>
<protein>
    <submittedName>
        <fullName evidence="1">DUF6441 family protein</fullName>
    </submittedName>
</protein>
<dbReference type="InterPro" id="IPR045622">
    <property type="entry name" value="DUF6441"/>
</dbReference>